<dbReference type="Proteomes" id="UP000248423">
    <property type="component" value="Unassembled WGS sequence"/>
</dbReference>
<dbReference type="STRING" id="1448318.A0A319ES81"/>
<name>A0A319ES81_ASPSB</name>
<keyword evidence="3" id="KW-1185">Reference proteome</keyword>
<dbReference type="AlphaFoldDB" id="A0A319ES81"/>
<dbReference type="VEuPathDB" id="FungiDB:BO78DRAFT_180685"/>
<evidence type="ECO:0000313" key="3">
    <source>
        <dbReference type="Proteomes" id="UP000248423"/>
    </source>
</evidence>
<feature type="domain" description="Heterokaryon incompatibility" evidence="1">
    <location>
        <begin position="28"/>
        <end position="175"/>
    </location>
</feature>
<evidence type="ECO:0000313" key="2">
    <source>
        <dbReference type="EMBL" id="PYI10675.1"/>
    </source>
</evidence>
<dbReference type="PANTHER" id="PTHR33112:SF16">
    <property type="entry name" value="HETEROKARYON INCOMPATIBILITY DOMAIN-CONTAINING PROTEIN"/>
    <property type="match status" value="1"/>
</dbReference>
<dbReference type="OrthoDB" id="4509532at2759"/>
<accession>A0A319ES81</accession>
<dbReference type="InterPro" id="IPR010730">
    <property type="entry name" value="HET"/>
</dbReference>
<evidence type="ECO:0000259" key="1">
    <source>
        <dbReference type="Pfam" id="PF06985"/>
    </source>
</evidence>
<sequence>MPWFRLIDTKNQCVFRATDLQSLDKLEYATLSYVWGNSKDDLKATKETMADLEKPGLLSKCYPPSTVIGDAIKVCRELKIDYLWVDRLCIRQDGTDADAHFAAMSEIYSCSYLTIVALAGEDVHYGLPGISPNRRRVKLPNTLDIPGLFFIHMQDNYQDLANKSYWSSRGWTFQEALLSPKLLLFSESGVFIECCHTNEVQDEDDGMRIHKGFTEDNNYSLSTAFPQLLNAYTKRQLSFDDDILNAFLGVLVSKYGNDHYLGVPFREFDKTILWKTRDGEYPPRVSVNGIFPSWSCSSVKGEIDLLPQSGPLLSLAMWGIPSDDPQRPFHLVDTPSLQC</sequence>
<dbReference type="Pfam" id="PF06985">
    <property type="entry name" value="HET"/>
    <property type="match status" value="1"/>
</dbReference>
<dbReference type="PANTHER" id="PTHR33112">
    <property type="entry name" value="DOMAIN PROTEIN, PUTATIVE-RELATED"/>
    <property type="match status" value="1"/>
</dbReference>
<protein>
    <submittedName>
        <fullName evidence="2">HET-domain-containing protein</fullName>
    </submittedName>
</protein>
<gene>
    <name evidence="2" type="ORF">BO78DRAFT_180685</name>
</gene>
<reference evidence="2 3" key="1">
    <citation type="submission" date="2018-02" db="EMBL/GenBank/DDBJ databases">
        <title>The genomes of Aspergillus section Nigri reveals drivers in fungal speciation.</title>
        <authorList>
            <consortium name="DOE Joint Genome Institute"/>
            <person name="Vesth T.C."/>
            <person name="Nybo J."/>
            <person name="Theobald S."/>
            <person name="Brandl J."/>
            <person name="Frisvad J.C."/>
            <person name="Nielsen K.F."/>
            <person name="Lyhne E.K."/>
            <person name="Kogle M.E."/>
            <person name="Kuo A."/>
            <person name="Riley R."/>
            <person name="Clum A."/>
            <person name="Nolan M."/>
            <person name="Lipzen A."/>
            <person name="Salamov A."/>
            <person name="Henrissat B."/>
            <person name="Wiebenga A."/>
            <person name="De vries R.P."/>
            <person name="Grigoriev I.V."/>
            <person name="Mortensen U.H."/>
            <person name="Andersen M.R."/>
            <person name="Baker S.E."/>
        </authorList>
    </citation>
    <scope>NUCLEOTIDE SEQUENCE [LARGE SCALE GENOMIC DNA]</scope>
    <source>
        <strain evidence="2 3">CBS 121057</strain>
    </source>
</reference>
<dbReference type="EMBL" id="KZ826320">
    <property type="protein sequence ID" value="PYI10675.1"/>
    <property type="molecule type" value="Genomic_DNA"/>
</dbReference>
<organism evidence="2 3">
    <name type="scientific">Aspergillus sclerotiicarbonarius (strain CBS 121057 / IBT 28362)</name>
    <dbReference type="NCBI Taxonomy" id="1448318"/>
    <lineage>
        <taxon>Eukaryota</taxon>
        <taxon>Fungi</taxon>
        <taxon>Dikarya</taxon>
        <taxon>Ascomycota</taxon>
        <taxon>Pezizomycotina</taxon>
        <taxon>Eurotiomycetes</taxon>
        <taxon>Eurotiomycetidae</taxon>
        <taxon>Eurotiales</taxon>
        <taxon>Aspergillaceae</taxon>
        <taxon>Aspergillus</taxon>
        <taxon>Aspergillus subgen. Circumdati</taxon>
    </lineage>
</organism>
<proteinExistence type="predicted"/>